<keyword evidence="2" id="KW-1185">Reference proteome</keyword>
<evidence type="ECO:0000313" key="2">
    <source>
        <dbReference type="Proteomes" id="UP000299102"/>
    </source>
</evidence>
<gene>
    <name evidence="1" type="ORF">EVAR_93778_1</name>
</gene>
<evidence type="ECO:0000313" key="1">
    <source>
        <dbReference type="EMBL" id="GBP36086.1"/>
    </source>
</evidence>
<protein>
    <submittedName>
        <fullName evidence="1">Mariner Mos1 transposase</fullName>
    </submittedName>
</protein>
<dbReference type="PANTHER" id="PTHR46060:SF1">
    <property type="entry name" value="MARINER MOS1 TRANSPOSASE-LIKE PROTEIN"/>
    <property type="match status" value="1"/>
</dbReference>
<comment type="caution">
    <text evidence="1">The sequence shown here is derived from an EMBL/GenBank/DDBJ whole genome shotgun (WGS) entry which is preliminary data.</text>
</comment>
<dbReference type="AlphaFoldDB" id="A0A4C1VBC5"/>
<organism evidence="1 2">
    <name type="scientific">Eumeta variegata</name>
    <name type="common">Bagworm moth</name>
    <name type="synonym">Eumeta japonica</name>
    <dbReference type="NCBI Taxonomy" id="151549"/>
    <lineage>
        <taxon>Eukaryota</taxon>
        <taxon>Metazoa</taxon>
        <taxon>Ecdysozoa</taxon>
        <taxon>Arthropoda</taxon>
        <taxon>Hexapoda</taxon>
        <taxon>Insecta</taxon>
        <taxon>Pterygota</taxon>
        <taxon>Neoptera</taxon>
        <taxon>Endopterygota</taxon>
        <taxon>Lepidoptera</taxon>
        <taxon>Glossata</taxon>
        <taxon>Ditrysia</taxon>
        <taxon>Tineoidea</taxon>
        <taxon>Psychidae</taxon>
        <taxon>Oiketicinae</taxon>
        <taxon>Eumeta</taxon>
    </lineage>
</organism>
<dbReference type="InterPro" id="IPR036388">
    <property type="entry name" value="WH-like_DNA-bd_sf"/>
</dbReference>
<reference evidence="1 2" key="1">
    <citation type="journal article" date="2019" name="Commun. Biol.">
        <title>The bagworm genome reveals a unique fibroin gene that provides high tensile strength.</title>
        <authorList>
            <person name="Kono N."/>
            <person name="Nakamura H."/>
            <person name="Ohtoshi R."/>
            <person name="Tomita M."/>
            <person name="Numata K."/>
            <person name="Arakawa K."/>
        </authorList>
    </citation>
    <scope>NUCLEOTIDE SEQUENCE [LARGE SCALE GENOMIC DNA]</scope>
</reference>
<dbReference type="InterPro" id="IPR036397">
    <property type="entry name" value="RNaseH_sf"/>
</dbReference>
<dbReference type="Gene3D" id="3.30.420.10">
    <property type="entry name" value="Ribonuclease H-like superfamily/Ribonuclease H"/>
    <property type="match status" value="1"/>
</dbReference>
<dbReference type="PANTHER" id="PTHR46060">
    <property type="entry name" value="MARINER MOS1 TRANSPOSASE-LIKE PROTEIN"/>
    <property type="match status" value="1"/>
</dbReference>
<proteinExistence type="predicted"/>
<dbReference type="InterPro" id="IPR052709">
    <property type="entry name" value="Transposase-MT_Hybrid"/>
</dbReference>
<dbReference type="Gene3D" id="1.10.10.10">
    <property type="entry name" value="Winged helix-like DNA-binding domain superfamily/Winged helix DNA-binding domain"/>
    <property type="match status" value="1"/>
</dbReference>
<dbReference type="Proteomes" id="UP000299102">
    <property type="component" value="Unassembled WGS sequence"/>
</dbReference>
<accession>A0A4C1VBC5</accession>
<dbReference type="OrthoDB" id="616263at2759"/>
<dbReference type="GO" id="GO:0003676">
    <property type="term" value="F:nucleic acid binding"/>
    <property type="evidence" value="ECO:0007669"/>
    <property type="project" value="InterPro"/>
</dbReference>
<sequence>MEELLEEDSYQTQKELALTLEVTQQAVSHRLKSLGMIHKQDNWVPYELKPRDVECRLCMSEMGANIAPSDYHLFRSMAHALSEQRFTSIEDTKNWVDSWIASKDKEFFRLGIRTLSERRKKLVASDEQYFD</sequence>
<dbReference type="EMBL" id="BGZK01000314">
    <property type="protein sequence ID" value="GBP36086.1"/>
    <property type="molecule type" value="Genomic_DNA"/>
</dbReference>
<name>A0A4C1VBC5_EUMVA</name>